<name>A0A1B8QIH5_MORNO</name>
<keyword evidence="1" id="KW-1133">Transmembrane helix</keyword>
<dbReference type="AlphaFoldDB" id="A0A1B8QIH5"/>
<dbReference type="EMBL" id="LXTW01000032">
    <property type="protein sequence ID" value="OBX83269.1"/>
    <property type="molecule type" value="Genomic_DNA"/>
</dbReference>
<dbReference type="Proteomes" id="UP000092575">
    <property type="component" value="Unassembled WGS sequence"/>
</dbReference>
<sequence>MVLSIMTFFKNAPYRSFGRSMYHQRGSAQQILALFIIALALVAMVMAIFGYKIGHKQGLRKGMTLQVHQGVDTQFQGMTVNEATLKQQLDLALKERDIGLSNSENLREKNEELTTQNLQLTQVNELFRNKLAKDGGVPLEVLGGEIVALGDNVHEYRFDVAMVSSTGMPISMTPKMTLLNATSMVQIPLKPAIYEIKDVERIRGRFVMPKDFTPKQIKLEINTGTQRIEQLYNWQVGEFIAQKEDEGMSERPIGTDK</sequence>
<keyword evidence="1" id="KW-0472">Membrane</keyword>
<comment type="caution">
    <text evidence="2">The sequence shown here is derived from an EMBL/GenBank/DDBJ whole genome shotgun (WGS) entry which is preliminary data.</text>
</comment>
<evidence type="ECO:0000313" key="2">
    <source>
        <dbReference type="EMBL" id="OBX83269.1"/>
    </source>
</evidence>
<evidence type="ECO:0000313" key="3">
    <source>
        <dbReference type="Proteomes" id="UP000092575"/>
    </source>
</evidence>
<proteinExistence type="predicted"/>
<keyword evidence="1" id="KW-0812">Transmembrane</keyword>
<evidence type="ECO:0000256" key="1">
    <source>
        <dbReference type="SAM" id="Phobius"/>
    </source>
</evidence>
<gene>
    <name evidence="2" type="ORF">A7456_04280</name>
</gene>
<accession>A0A1B8QIH5</accession>
<protein>
    <submittedName>
        <fullName evidence="2">Uncharacterized protein</fullName>
    </submittedName>
</protein>
<organism evidence="2 3">
    <name type="scientific">Moraxella nonliquefaciens</name>
    <dbReference type="NCBI Taxonomy" id="478"/>
    <lineage>
        <taxon>Bacteria</taxon>
        <taxon>Pseudomonadati</taxon>
        <taxon>Pseudomonadota</taxon>
        <taxon>Gammaproteobacteria</taxon>
        <taxon>Moraxellales</taxon>
        <taxon>Moraxellaceae</taxon>
        <taxon>Moraxella</taxon>
    </lineage>
</organism>
<feature type="transmembrane region" description="Helical" evidence="1">
    <location>
        <begin position="31"/>
        <end position="51"/>
    </location>
</feature>
<reference evidence="2 3" key="1">
    <citation type="submission" date="2016-05" db="EMBL/GenBank/DDBJ databases">
        <title>Draft genome sequence of Moraxella nonliquefaciens CCUG 348T.</title>
        <authorList>
            <person name="Salva-Serra F."/>
            <person name="Engstrom-Jakobsson H."/>
            <person name="Thorell K."/>
            <person name="Gonzales-Siles L."/>
            <person name="Karlsson R."/>
            <person name="Boulund F."/>
            <person name="Engstrand L."/>
            <person name="Kristiansson E."/>
            <person name="Moore E."/>
        </authorList>
    </citation>
    <scope>NUCLEOTIDE SEQUENCE [LARGE SCALE GENOMIC DNA]</scope>
    <source>
        <strain evidence="2 3">CCUG 348</strain>
    </source>
</reference>
<dbReference type="STRING" id="478.A7456_04280"/>